<dbReference type="AlphaFoldDB" id="A0AAT9FLH4"/>
<feature type="region of interest" description="Disordered" evidence="1">
    <location>
        <begin position="186"/>
        <end position="211"/>
    </location>
</feature>
<sequence length="211" mass="24707">MKTLSTKSYLEQLSEWPKSGQHIMAHYDDETIVVYQAYRHEIGNYASRHNYFGGDFCYNRMSWIKPNFLWMMYRSGWGTKEGQEIILAITLKRSFFDEILSKAISSTYQISEYASREEWQAAVAHSDVRLQWDPDHAPDGSCVARRAIQLGLRGKMLSRYGRDEILQIEDISKFVAEQRVNMQVNKPLTTPLEQPYRPQLGTENEQNKFQH</sequence>
<accession>A0AAT9FLH4</accession>
<name>A0AAT9FLH4_9BACT</name>
<dbReference type="KEGG" id="osu:NT6N_18710"/>
<proteinExistence type="predicted"/>
<protein>
    <recommendedName>
        <fullName evidence="3">DUF4291 domain-containing protein</fullName>
    </recommendedName>
</protein>
<evidence type="ECO:0000313" key="2">
    <source>
        <dbReference type="EMBL" id="BDS06831.1"/>
    </source>
</evidence>
<dbReference type="EMBL" id="AP026866">
    <property type="protein sequence ID" value="BDS06831.1"/>
    <property type="molecule type" value="Genomic_DNA"/>
</dbReference>
<dbReference type="Pfam" id="PF14124">
    <property type="entry name" value="DUF4291"/>
    <property type="match status" value="1"/>
</dbReference>
<dbReference type="PANTHER" id="PTHR38567">
    <property type="entry name" value="DUF4291 DOMAIN-CONTAINING PROTEIN"/>
    <property type="match status" value="1"/>
</dbReference>
<gene>
    <name evidence="2" type="ORF">NT6N_18710</name>
</gene>
<dbReference type="InterPro" id="IPR025633">
    <property type="entry name" value="DUF4291"/>
</dbReference>
<dbReference type="PANTHER" id="PTHR38567:SF1">
    <property type="entry name" value="DUF4291 DOMAIN-CONTAINING PROTEIN"/>
    <property type="match status" value="1"/>
</dbReference>
<reference evidence="2" key="1">
    <citation type="submission" date="2024-07" db="EMBL/GenBank/DDBJ databases">
        <title>Complete genome sequence of Verrucomicrobiaceae bacterium NT6N.</title>
        <authorList>
            <person name="Huang C."/>
            <person name="Takami H."/>
            <person name="Hamasaki K."/>
        </authorList>
    </citation>
    <scope>NUCLEOTIDE SEQUENCE</scope>
    <source>
        <strain evidence="2">NT6N</strain>
    </source>
</reference>
<organism evidence="2">
    <name type="scientific">Oceaniferula spumae</name>
    <dbReference type="NCBI Taxonomy" id="2979115"/>
    <lineage>
        <taxon>Bacteria</taxon>
        <taxon>Pseudomonadati</taxon>
        <taxon>Verrucomicrobiota</taxon>
        <taxon>Verrucomicrobiia</taxon>
        <taxon>Verrucomicrobiales</taxon>
        <taxon>Verrucomicrobiaceae</taxon>
        <taxon>Oceaniferula</taxon>
    </lineage>
</organism>
<evidence type="ECO:0008006" key="3">
    <source>
        <dbReference type="Google" id="ProtNLM"/>
    </source>
</evidence>
<evidence type="ECO:0000256" key="1">
    <source>
        <dbReference type="SAM" id="MobiDB-lite"/>
    </source>
</evidence>